<dbReference type="Proteomes" id="UP000001542">
    <property type="component" value="Unassembled WGS sequence"/>
</dbReference>
<feature type="compositionally biased region" description="Basic and acidic residues" evidence="2">
    <location>
        <begin position="369"/>
        <end position="382"/>
    </location>
</feature>
<dbReference type="EMBL" id="DS114502">
    <property type="protein sequence ID" value="EAX87145.1"/>
    <property type="molecule type" value="Genomic_DNA"/>
</dbReference>
<feature type="domain" description="BHLH" evidence="3">
    <location>
        <begin position="65"/>
        <end position="92"/>
    </location>
</feature>
<dbReference type="Pfam" id="PF00010">
    <property type="entry name" value="HLH"/>
    <property type="match status" value="1"/>
</dbReference>
<feature type="compositionally biased region" description="Low complexity" evidence="2">
    <location>
        <begin position="286"/>
        <end position="310"/>
    </location>
</feature>
<feature type="region of interest" description="Disordered" evidence="2">
    <location>
        <begin position="255"/>
        <end position="420"/>
    </location>
</feature>
<dbReference type="KEGG" id="tva:4744793"/>
<keyword evidence="1" id="KW-0175">Coiled coil</keyword>
<dbReference type="Gene3D" id="6.10.280.150">
    <property type="match status" value="1"/>
</dbReference>
<dbReference type="VEuPathDB" id="TrichDB:TVAG_078700"/>
<dbReference type="Gene3D" id="1.20.5.340">
    <property type="match status" value="1"/>
</dbReference>
<feature type="coiled-coil region" evidence="1">
    <location>
        <begin position="54"/>
        <end position="81"/>
    </location>
</feature>
<evidence type="ECO:0000256" key="1">
    <source>
        <dbReference type="SAM" id="Coils"/>
    </source>
</evidence>
<dbReference type="RefSeq" id="XP_001300075.1">
    <property type="nucleotide sequence ID" value="XM_001300074.1"/>
</dbReference>
<evidence type="ECO:0000313" key="5">
    <source>
        <dbReference type="Proteomes" id="UP000001542"/>
    </source>
</evidence>
<dbReference type="VEuPathDB" id="TrichDB:TVAGG3_0146570"/>
<dbReference type="STRING" id="5722.A2G6R9"/>
<feature type="compositionally biased region" description="Pro residues" evidence="2">
    <location>
        <begin position="267"/>
        <end position="285"/>
    </location>
</feature>
<evidence type="ECO:0000313" key="4">
    <source>
        <dbReference type="EMBL" id="EAX87145.1"/>
    </source>
</evidence>
<feature type="compositionally biased region" description="Pro residues" evidence="2">
    <location>
        <begin position="311"/>
        <end position="348"/>
    </location>
</feature>
<evidence type="ECO:0000256" key="2">
    <source>
        <dbReference type="SAM" id="MobiDB-lite"/>
    </source>
</evidence>
<organism evidence="4 5">
    <name type="scientific">Trichomonas vaginalis (strain ATCC PRA-98 / G3)</name>
    <dbReference type="NCBI Taxonomy" id="412133"/>
    <lineage>
        <taxon>Eukaryota</taxon>
        <taxon>Metamonada</taxon>
        <taxon>Parabasalia</taxon>
        <taxon>Trichomonadida</taxon>
        <taxon>Trichomonadidae</taxon>
        <taxon>Trichomonas</taxon>
    </lineage>
</organism>
<feature type="compositionally biased region" description="Acidic residues" evidence="2">
    <location>
        <begin position="404"/>
        <end position="420"/>
    </location>
</feature>
<proteinExistence type="predicted"/>
<dbReference type="OrthoDB" id="1060785at2759"/>
<dbReference type="InterPro" id="IPR011598">
    <property type="entry name" value="bHLH_dom"/>
</dbReference>
<reference evidence="4" key="2">
    <citation type="journal article" date="2007" name="Science">
        <title>Draft genome sequence of the sexually transmitted pathogen Trichomonas vaginalis.</title>
        <authorList>
            <person name="Carlton J.M."/>
            <person name="Hirt R.P."/>
            <person name="Silva J.C."/>
            <person name="Delcher A.L."/>
            <person name="Schatz M."/>
            <person name="Zhao Q."/>
            <person name="Wortman J.R."/>
            <person name="Bidwell S.L."/>
            <person name="Alsmark U.C.M."/>
            <person name="Besteiro S."/>
            <person name="Sicheritz-Ponten T."/>
            <person name="Noel C.J."/>
            <person name="Dacks J.B."/>
            <person name="Foster P.G."/>
            <person name="Simillion C."/>
            <person name="Van de Peer Y."/>
            <person name="Miranda-Saavedra D."/>
            <person name="Barton G.J."/>
            <person name="Westrop G.D."/>
            <person name="Mueller S."/>
            <person name="Dessi D."/>
            <person name="Fiori P.L."/>
            <person name="Ren Q."/>
            <person name="Paulsen I."/>
            <person name="Zhang H."/>
            <person name="Bastida-Corcuera F.D."/>
            <person name="Simoes-Barbosa A."/>
            <person name="Brown M.T."/>
            <person name="Hayes R.D."/>
            <person name="Mukherjee M."/>
            <person name="Okumura C.Y."/>
            <person name="Schneider R."/>
            <person name="Smith A.J."/>
            <person name="Vanacova S."/>
            <person name="Villalvazo M."/>
            <person name="Haas B.J."/>
            <person name="Pertea M."/>
            <person name="Feldblyum T.V."/>
            <person name="Utterback T.R."/>
            <person name="Shu C.L."/>
            <person name="Osoegawa K."/>
            <person name="de Jong P.J."/>
            <person name="Hrdy I."/>
            <person name="Horvathova L."/>
            <person name="Zubacova Z."/>
            <person name="Dolezal P."/>
            <person name="Malik S.B."/>
            <person name="Logsdon J.M. Jr."/>
            <person name="Henze K."/>
            <person name="Gupta A."/>
            <person name="Wang C.C."/>
            <person name="Dunne R.L."/>
            <person name="Upcroft J.A."/>
            <person name="Upcroft P."/>
            <person name="White O."/>
            <person name="Salzberg S.L."/>
            <person name="Tang P."/>
            <person name="Chiu C.-H."/>
            <person name="Lee Y.-S."/>
            <person name="Embley T.M."/>
            <person name="Coombs G.H."/>
            <person name="Mottram J.C."/>
            <person name="Tachezy J."/>
            <person name="Fraser-Liggett C.M."/>
            <person name="Johnson P.J."/>
        </authorList>
    </citation>
    <scope>NUCLEOTIDE SEQUENCE [LARGE SCALE GENOMIC DNA]</scope>
    <source>
        <strain evidence="4">G3</strain>
    </source>
</reference>
<protein>
    <recommendedName>
        <fullName evidence="3">BHLH domain-containing protein</fullName>
    </recommendedName>
</protein>
<reference evidence="4" key="1">
    <citation type="submission" date="2006-10" db="EMBL/GenBank/DDBJ databases">
        <authorList>
            <person name="Amadeo P."/>
            <person name="Zhao Q."/>
            <person name="Wortman J."/>
            <person name="Fraser-Liggett C."/>
            <person name="Carlton J."/>
        </authorList>
    </citation>
    <scope>NUCLEOTIDE SEQUENCE</scope>
    <source>
        <strain evidence="4">G3</strain>
    </source>
</reference>
<accession>A2G6R9</accession>
<dbReference type="GO" id="GO:0046983">
    <property type="term" value="F:protein dimerization activity"/>
    <property type="evidence" value="ECO:0007669"/>
    <property type="project" value="InterPro"/>
</dbReference>
<keyword evidence="5" id="KW-1185">Reference proteome</keyword>
<name>A2G6R9_TRIV3</name>
<dbReference type="InParanoid" id="A2G6R9"/>
<evidence type="ECO:0000259" key="3">
    <source>
        <dbReference type="Pfam" id="PF00010"/>
    </source>
</evidence>
<gene>
    <name evidence="4" type="ORF">TVAG_078700</name>
</gene>
<dbReference type="AlphaFoldDB" id="A2G6R9"/>
<sequence>MFPGLSVTSFSAITEPSKFMTEDPTKLFNALGYYYSIGLMQQLDELQNISDCLFQGIEQEFDALKKRMDDINAKYQSLKQKVPQSIEKLSKVNATAFIKNPCRQMCAPIGQNQDSISLGMSNNLVQVLYSIAKPPPTLEAWKPLIPDYQNLDKLISNPESFMDMFKAEMLRDCQNLVNQKHKGEGKKKRSESLEAKTEQALNVMIVKVLPLPTLVQQPPPVGKTTGWNKPLTFKSSITSSSEDVAFAAATVKPAILSTPEQRKRTPRPAPKPIQLPDPTPAPTPAPAKSSSSKSSKSSSSSSKTSSKAAPAPAPAPAAPPAPAAAAPPPPPPPLPKSTGSAPPPPPPSGGGGMSHLDLIKQGNFKLKKASTEKPKEEPKKNVDPNALSVGELLQYMASIRADVEASDDEEGEDESSSEDW</sequence>